<gene>
    <name evidence="15" type="ORF">SCODWIG_03620</name>
</gene>
<dbReference type="Proteomes" id="UP000262825">
    <property type="component" value="Unassembled WGS sequence"/>
</dbReference>
<keyword evidence="6 11" id="KW-0274">FAD</keyword>
<dbReference type="PRINTS" id="PR00406">
    <property type="entry name" value="CYTB5RDTASE"/>
</dbReference>
<evidence type="ECO:0000256" key="6">
    <source>
        <dbReference type="ARBA" id="ARBA00022827"/>
    </source>
</evidence>
<evidence type="ECO:0000313" key="16">
    <source>
        <dbReference type="Proteomes" id="UP000262825"/>
    </source>
</evidence>
<evidence type="ECO:0000256" key="4">
    <source>
        <dbReference type="ARBA" id="ARBA00022630"/>
    </source>
</evidence>
<dbReference type="SUPFAM" id="SSF63380">
    <property type="entry name" value="Riboflavin synthase domain-like"/>
    <property type="match status" value="1"/>
</dbReference>
<dbReference type="FunFam" id="2.40.30.10:FF:000069">
    <property type="entry name" value="NADH-cytochrome b5 reductase"/>
    <property type="match status" value="1"/>
</dbReference>
<keyword evidence="7 13" id="KW-1133">Transmembrane helix</keyword>
<evidence type="ECO:0000256" key="2">
    <source>
        <dbReference type="ARBA" id="ARBA00004370"/>
    </source>
</evidence>
<comment type="similarity">
    <text evidence="3 12">Belongs to the flavoprotein pyridine nucleotide cytochrome reductase family.</text>
</comment>
<evidence type="ECO:0000256" key="10">
    <source>
        <dbReference type="ARBA" id="ARBA00023136"/>
    </source>
</evidence>
<evidence type="ECO:0000256" key="3">
    <source>
        <dbReference type="ARBA" id="ARBA00006105"/>
    </source>
</evidence>
<dbReference type="AlphaFoldDB" id="A0A376BB98"/>
<keyword evidence="10 13" id="KW-0472">Membrane</keyword>
<evidence type="ECO:0000259" key="14">
    <source>
        <dbReference type="PROSITE" id="PS51384"/>
    </source>
</evidence>
<evidence type="ECO:0000256" key="7">
    <source>
        <dbReference type="ARBA" id="ARBA00022989"/>
    </source>
</evidence>
<evidence type="ECO:0000256" key="12">
    <source>
        <dbReference type="RuleBase" id="RU361226"/>
    </source>
</evidence>
<dbReference type="CDD" id="cd06183">
    <property type="entry name" value="cyt_b5_reduct_like"/>
    <property type="match status" value="1"/>
</dbReference>
<evidence type="ECO:0000256" key="5">
    <source>
        <dbReference type="ARBA" id="ARBA00022692"/>
    </source>
</evidence>
<comment type="subcellular location">
    <subcellularLocation>
        <location evidence="2">Membrane</location>
    </subcellularLocation>
</comment>
<comment type="catalytic activity">
    <reaction evidence="12">
        <text>2 Fe(III)-[cytochrome b5] + NADH = 2 Fe(II)-[cytochrome b5] + NAD(+) + H(+)</text>
        <dbReference type="Rhea" id="RHEA:46680"/>
        <dbReference type="Rhea" id="RHEA-COMP:10438"/>
        <dbReference type="Rhea" id="RHEA-COMP:10439"/>
        <dbReference type="ChEBI" id="CHEBI:15378"/>
        <dbReference type="ChEBI" id="CHEBI:29033"/>
        <dbReference type="ChEBI" id="CHEBI:29034"/>
        <dbReference type="ChEBI" id="CHEBI:57540"/>
        <dbReference type="ChEBI" id="CHEBI:57945"/>
        <dbReference type="EC" id="1.6.2.2"/>
    </reaction>
</comment>
<dbReference type="InterPro" id="IPR001709">
    <property type="entry name" value="Flavoprot_Pyr_Nucl_cyt_Rdtase"/>
</dbReference>
<feature type="binding site" evidence="11">
    <location>
        <position position="151"/>
    </location>
    <ligand>
        <name>FAD</name>
        <dbReference type="ChEBI" id="CHEBI:57692"/>
    </ligand>
</feature>
<organism evidence="15 16">
    <name type="scientific">Saccharomycodes ludwigii</name>
    <dbReference type="NCBI Taxonomy" id="36035"/>
    <lineage>
        <taxon>Eukaryota</taxon>
        <taxon>Fungi</taxon>
        <taxon>Dikarya</taxon>
        <taxon>Ascomycota</taxon>
        <taxon>Saccharomycotina</taxon>
        <taxon>Saccharomycetes</taxon>
        <taxon>Saccharomycodales</taxon>
        <taxon>Saccharomycodaceae</taxon>
        <taxon>Saccharomycodes</taxon>
    </lineage>
</organism>
<feature type="binding site" evidence="11">
    <location>
        <position position="142"/>
    </location>
    <ligand>
        <name>FAD</name>
        <dbReference type="ChEBI" id="CHEBI:57692"/>
    </ligand>
</feature>
<comment type="cofactor">
    <cofactor evidence="1 11 12">
        <name>FAD</name>
        <dbReference type="ChEBI" id="CHEBI:57692"/>
    </cofactor>
</comment>
<feature type="domain" description="FAD-binding FR-type" evidence="14">
    <location>
        <begin position="73"/>
        <end position="176"/>
    </location>
</feature>
<proteinExistence type="inferred from homology"/>
<dbReference type="InterPro" id="IPR017938">
    <property type="entry name" value="Riboflavin_synthase-like_b-brl"/>
</dbReference>
<keyword evidence="4 11" id="KW-0285">Flavoprotein</keyword>
<sequence>MSEEKKEGKKEENILDDPKHGILIPSCLVLVGVIILYAQSRSGKILLALPILFTFLSVNYLKAKSRKQSVYKDKWTKLELVDQTIVSKNSAIYRFNLKTRLEALNTPVGHHLAVRFNIDGNDQIRYYTPISPQYETGHFDIIVKSYPDGTVSKCFAGLKPGDQVEFQGPVGRFNYVPNSYKEICMIAGGSGITPMLQVISKIVSTPEDFSKMTLIFANETENDILLKDELDEIAEKYPNLKIHYVLNNPTTGKSIGDVGLVTKELMSKYLPNPSPDARLLICGKPDMKKMLLEYSEELGWPSGILKSNPDDQVFCF</sequence>
<dbReference type="InterPro" id="IPR017927">
    <property type="entry name" value="FAD-bd_FR_type"/>
</dbReference>
<evidence type="ECO:0000256" key="13">
    <source>
        <dbReference type="SAM" id="Phobius"/>
    </source>
</evidence>
<reference evidence="16" key="1">
    <citation type="submission" date="2018-06" db="EMBL/GenBank/DDBJ databases">
        <authorList>
            <person name="Guldener U."/>
        </authorList>
    </citation>
    <scope>NUCLEOTIDE SEQUENCE [LARGE SCALE GENOMIC DNA]</scope>
    <source>
        <strain evidence="16">UTAD17</strain>
    </source>
</reference>
<feature type="binding site" evidence="11">
    <location>
        <position position="127"/>
    </location>
    <ligand>
        <name>FAD</name>
        <dbReference type="ChEBI" id="CHEBI:57692"/>
    </ligand>
</feature>
<dbReference type="GO" id="GO:0006696">
    <property type="term" value="P:ergosterol biosynthetic process"/>
    <property type="evidence" value="ECO:0007669"/>
    <property type="project" value="TreeGrafter"/>
</dbReference>
<keyword evidence="16" id="KW-1185">Reference proteome</keyword>
<keyword evidence="8 12" id="KW-0560">Oxidoreductase</keyword>
<dbReference type="EC" id="1.6.2.2" evidence="12"/>
<dbReference type="InterPro" id="IPR008333">
    <property type="entry name" value="Cbr1-like_FAD-bd_dom"/>
</dbReference>
<evidence type="ECO:0000256" key="9">
    <source>
        <dbReference type="ARBA" id="ARBA00023027"/>
    </source>
</evidence>
<keyword evidence="9 12" id="KW-0520">NAD</keyword>
<dbReference type="InterPro" id="IPR001834">
    <property type="entry name" value="CBR-like"/>
</dbReference>
<feature type="transmembrane region" description="Helical" evidence="13">
    <location>
        <begin position="21"/>
        <end position="39"/>
    </location>
</feature>
<dbReference type="PROSITE" id="PS51384">
    <property type="entry name" value="FAD_FR"/>
    <property type="match status" value="1"/>
</dbReference>
<protein>
    <recommendedName>
        <fullName evidence="12">NADH-cytochrome b5 reductase</fullName>
        <ecNumber evidence="12">1.6.2.2</ecNumber>
    </recommendedName>
</protein>
<keyword evidence="5 13" id="KW-0812">Transmembrane</keyword>
<dbReference type="Gene3D" id="3.40.50.80">
    <property type="entry name" value="Nucleotide-binding domain of ferredoxin-NADP reductase (FNR) module"/>
    <property type="match status" value="1"/>
</dbReference>
<dbReference type="SUPFAM" id="SSF52343">
    <property type="entry name" value="Ferredoxin reductase-like, C-terminal NADP-linked domain"/>
    <property type="match status" value="1"/>
</dbReference>
<dbReference type="VEuPathDB" id="FungiDB:SCODWIG_03620"/>
<dbReference type="InterPro" id="IPR039261">
    <property type="entry name" value="FNR_nucleotide-bd"/>
</dbReference>
<dbReference type="PANTHER" id="PTHR19370:SF143">
    <property type="entry name" value="PLASMA MEMBRANE-ASSOCIATED COENZYME Q6 REDUCTASE PGA3"/>
    <property type="match status" value="1"/>
</dbReference>
<dbReference type="Pfam" id="PF00175">
    <property type="entry name" value="NAD_binding_1"/>
    <property type="match status" value="1"/>
</dbReference>
<evidence type="ECO:0000256" key="11">
    <source>
        <dbReference type="PIRSR" id="PIRSR601834-1"/>
    </source>
</evidence>
<feature type="binding site" evidence="11">
    <location>
        <position position="193"/>
    </location>
    <ligand>
        <name>FAD</name>
        <dbReference type="ChEBI" id="CHEBI:57692"/>
    </ligand>
</feature>
<feature type="binding site" evidence="11">
    <location>
        <position position="152"/>
    </location>
    <ligand>
        <name>FAD</name>
        <dbReference type="ChEBI" id="CHEBI:57692"/>
    </ligand>
</feature>
<dbReference type="PRINTS" id="PR00371">
    <property type="entry name" value="FPNCR"/>
</dbReference>
<evidence type="ECO:0000256" key="8">
    <source>
        <dbReference type="ARBA" id="ARBA00023002"/>
    </source>
</evidence>
<name>A0A376BB98_9ASCO</name>
<dbReference type="GO" id="GO:0016020">
    <property type="term" value="C:membrane"/>
    <property type="evidence" value="ECO:0007669"/>
    <property type="project" value="UniProtKB-SubCell"/>
</dbReference>
<feature type="binding site" evidence="11">
    <location>
        <position position="144"/>
    </location>
    <ligand>
        <name>FAD</name>
        <dbReference type="ChEBI" id="CHEBI:57692"/>
    </ligand>
</feature>
<dbReference type="InterPro" id="IPR001433">
    <property type="entry name" value="OxRdtase_FAD/NAD-bd"/>
</dbReference>
<evidence type="ECO:0000256" key="1">
    <source>
        <dbReference type="ARBA" id="ARBA00001974"/>
    </source>
</evidence>
<feature type="transmembrane region" description="Helical" evidence="13">
    <location>
        <begin position="45"/>
        <end position="61"/>
    </location>
</feature>
<evidence type="ECO:0000313" key="15">
    <source>
        <dbReference type="EMBL" id="SSD61859.1"/>
    </source>
</evidence>
<dbReference type="EMBL" id="UFAJ01000941">
    <property type="protein sequence ID" value="SSD61859.1"/>
    <property type="molecule type" value="Genomic_DNA"/>
</dbReference>
<dbReference type="FunFam" id="3.40.50.80:FF:000009">
    <property type="entry name" value="NADH-cytochrome b5 reductase"/>
    <property type="match status" value="1"/>
</dbReference>
<feature type="binding site" evidence="11">
    <location>
        <position position="125"/>
    </location>
    <ligand>
        <name>FAD</name>
        <dbReference type="ChEBI" id="CHEBI:57692"/>
    </ligand>
</feature>
<dbReference type="Gene3D" id="2.40.30.10">
    <property type="entry name" value="Translation factors"/>
    <property type="match status" value="1"/>
</dbReference>
<dbReference type="Pfam" id="PF00970">
    <property type="entry name" value="FAD_binding_6"/>
    <property type="match status" value="1"/>
</dbReference>
<dbReference type="GO" id="GO:0090524">
    <property type="term" value="F:cytochrome-b5 reductase activity, acting on NADH"/>
    <property type="evidence" value="ECO:0007669"/>
    <property type="project" value="UniProtKB-EC"/>
</dbReference>
<accession>A0A376BB98</accession>
<dbReference type="PANTHER" id="PTHR19370">
    <property type="entry name" value="NADH-CYTOCHROME B5 REDUCTASE"/>
    <property type="match status" value="1"/>
</dbReference>